<dbReference type="AlphaFoldDB" id="A0A0F9V0Y5"/>
<protein>
    <recommendedName>
        <fullName evidence="1">Lin1244/Lin1753-like N-terminal domain-containing protein</fullName>
    </recommendedName>
</protein>
<gene>
    <name evidence="2" type="ORF">LCGC14_0541320</name>
</gene>
<evidence type="ECO:0000313" key="2">
    <source>
        <dbReference type="EMBL" id="KKN59518.1"/>
    </source>
</evidence>
<name>A0A0F9V0Y5_9ZZZZ</name>
<accession>A0A0F9V0Y5</accession>
<organism evidence="2">
    <name type="scientific">marine sediment metagenome</name>
    <dbReference type="NCBI Taxonomy" id="412755"/>
    <lineage>
        <taxon>unclassified sequences</taxon>
        <taxon>metagenomes</taxon>
        <taxon>ecological metagenomes</taxon>
    </lineage>
</organism>
<proteinExistence type="predicted"/>
<dbReference type="Pfam" id="PF14297">
    <property type="entry name" value="Lin1244_N"/>
    <property type="match status" value="1"/>
</dbReference>
<evidence type="ECO:0000259" key="1">
    <source>
        <dbReference type="Pfam" id="PF14297"/>
    </source>
</evidence>
<dbReference type="EMBL" id="LAZR01000724">
    <property type="protein sequence ID" value="KKN59518.1"/>
    <property type="molecule type" value="Genomic_DNA"/>
</dbReference>
<comment type="caution">
    <text evidence="2">The sequence shown here is derived from an EMBL/GenBank/DDBJ whole genome shotgun (WGS) entry which is preliminary data.</text>
</comment>
<dbReference type="InterPro" id="IPR025400">
    <property type="entry name" value="Lin1244/Lin1753-like_N"/>
</dbReference>
<feature type="domain" description="Lin1244/Lin1753-like N-terminal" evidence="1">
    <location>
        <begin position="11"/>
        <end position="100"/>
    </location>
</feature>
<reference evidence="2" key="1">
    <citation type="journal article" date="2015" name="Nature">
        <title>Complex archaea that bridge the gap between prokaryotes and eukaryotes.</title>
        <authorList>
            <person name="Spang A."/>
            <person name="Saw J.H."/>
            <person name="Jorgensen S.L."/>
            <person name="Zaremba-Niedzwiedzka K."/>
            <person name="Martijn J."/>
            <person name="Lind A.E."/>
            <person name="van Eijk R."/>
            <person name="Schleper C."/>
            <person name="Guy L."/>
            <person name="Ettema T.J."/>
        </authorList>
    </citation>
    <scope>NUCLEOTIDE SEQUENCE</scope>
</reference>
<sequence>MARPPKQTVDYFPHDTDASEGKTLTIIQAKYGNDGYAFWFKLLQLLGKTPGHYYDFNNPADWEFLLAKTHQNGTETTKHILETLVILGAIDAELYAQGVIWCQKFVDRVEDAYNRTVGGPPARPDFSVNVNVNGVSVSESRVTADSNPKKATEIPQTKLKESKVKETVLIPSDTESLIFGQTPAKAIMVAQGKLEANPRNRKAYREELDRRGIKWKEAEGGGSGTG</sequence>